<feature type="region of interest" description="Disordered" evidence="1">
    <location>
        <begin position="13"/>
        <end position="33"/>
    </location>
</feature>
<dbReference type="OrthoDB" id="1491793at2"/>
<dbReference type="AlphaFoldDB" id="A0A371JL95"/>
<name>A0A371JL95_9FLAO</name>
<organism evidence="2 3">
    <name type="scientific">Flagellimonas nanhaiensis</name>
    <dbReference type="NCBI Taxonomy" id="2292706"/>
    <lineage>
        <taxon>Bacteria</taxon>
        <taxon>Pseudomonadati</taxon>
        <taxon>Bacteroidota</taxon>
        <taxon>Flavobacteriia</taxon>
        <taxon>Flavobacteriales</taxon>
        <taxon>Flavobacteriaceae</taxon>
        <taxon>Flagellimonas</taxon>
    </lineage>
</organism>
<reference evidence="2 3" key="1">
    <citation type="submission" date="2018-08" db="EMBL/GenBank/DDBJ databases">
        <title>Muricauda nanhaiensis sp. nov., isolated from seawater of the South China Sea.</title>
        <authorList>
            <person name="Dang Y."/>
        </authorList>
    </citation>
    <scope>NUCLEOTIDE SEQUENCE [LARGE SCALE GENOMIC DNA]</scope>
    <source>
        <strain evidence="2 3">SM1704</strain>
    </source>
</reference>
<protein>
    <submittedName>
        <fullName evidence="2">Uncharacterized protein</fullName>
    </submittedName>
</protein>
<sequence length="263" mass="29541">MYEVTDKSTVFGFKTPHGHKTPHKYPSDGEDSQTTSFLGMTKSLYPTGRAFNLPEKGTLENLHKGINIGIIRVVEDSKNIIETAIPDNEKFTEEEASFLEFKFGLFVNPLTTLENRKKALLRKMSHPSNVPARQNPTFLEDQLRSAGFDVRIYENKFFENGQWVYKTPEDITAMSLVATQHANNLQHGGGVQHGSSGFLVIANSDKGDESYNVGGNLWATFFISGPDISTLANIPEEREKEFRELVLKLKPAHTVAYLLVKYI</sequence>
<dbReference type="EMBL" id="QTJX01000007">
    <property type="protein sequence ID" value="RDY57716.1"/>
    <property type="molecule type" value="Genomic_DNA"/>
</dbReference>
<evidence type="ECO:0000313" key="2">
    <source>
        <dbReference type="EMBL" id="RDY57716.1"/>
    </source>
</evidence>
<dbReference type="Proteomes" id="UP000261828">
    <property type="component" value="Unassembled WGS sequence"/>
</dbReference>
<gene>
    <name evidence="2" type="ORF">DX873_17610</name>
</gene>
<dbReference type="RefSeq" id="WP_116185815.1">
    <property type="nucleotide sequence ID" value="NZ_QTJX01000007.1"/>
</dbReference>
<evidence type="ECO:0000256" key="1">
    <source>
        <dbReference type="SAM" id="MobiDB-lite"/>
    </source>
</evidence>
<proteinExistence type="predicted"/>
<keyword evidence="3" id="KW-1185">Reference proteome</keyword>
<evidence type="ECO:0000313" key="3">
    <source>
        <dbReference type="Proteomes" id="UP000261828"/>
    </source>
</evidence>
<accession>A0A371JL95</accession>
<comment type="caution">
    <text evidence="2">The sequence shown here is derived from an EMBL/GenBank/DDBJ whole genome shotgun (WGS) entry which is preliminary data.</text>
</comment>